<dbReference type="EMBL" id="BGPR01002977">
    <property type="protein sequence ID" value="GBM81928.1"/>
    <property type="molecule type" value="Genomic_DNA"/>
</dbReference>
<sequence length="144" mass="16659">MDYRQPLMTYEHQWSPYISRHHKLPYEMKIIEIGPVTERCPHVLVPDAITVTEPVGWTWNRTTPHAPVPDAITVNEPVGWTWDRTTPHAPVLDAITTTLQVGWTWERIVESFRGHDGNATRQKMFVARDRSDKMTEIVNCIQSA</sequence>
<name>A0A4Y2IVJ3_ARAVE</name>
<dbReference type="Proteomes" id="UP000499080">
    <property type="component" value="Unassembled WGS sequence"/>
</dbReference>
<dbReference type="AlphaFoldDB" id="A0A4Y2IVJ3"/>
<evidence type="ECO:0000313" key="2">
    <source>
        <dbReference type="Proteomes" id="UP000499080"/>
    </source>
</evidence>
<organism evidence="1 2">
    <name type="scientific">Araneus ventricosus</name>
    <name type="common">Orbweaver spider</name>
    <name type="synonym">Epeira ventricosa</name>
    <dbReference type="NCBI Taxonomy" id="182803"/>
    <lineage>
        <taxon>Eukaryota</taxon>
        <taxon>Metazoa</taxon>
        <taxon>Ecdysozoa</taxon>
        <taxon>Arthropoda</taxon>
        <taxon>Chelicerata</taxon>
        <taxon>Arachnida</taxon>
        <taxon>Araneae</taxon>
        <taxon>Araneomorphae</taxon>
        <taxon>Entelegynae</taxon>
        <taxon>Araneoidea</taxon>
        <taxon>Araneidae</taxon>
        <taxon>Araneus</taxon>
    </lineage>
</organism>
<comment type="caution">
    <text evidence="1">The sequence shown here is derived from an EMBL/GenBank/DDBJ whole genome shotgun (WGS) entry which is preliminary data.</text>
</comment>
<reference evidence="1 2" key="1">
    <citation type="journal article" date="2019" name="Sci. Rep.">
        <title>Orb-weaving spider Araneus ventricosus genome elucidates the spidroin gene catalogue.</title>
        <authorList>
            <person name="Kono N."/>
            <person name="Nakamura H."/>
            <person name="Ohtoshi R."/>
            <person name="Moran D.A.P."/>
            <person name="Shinohara A."/>
            <person name="Yoshida Y."/>
            <person name="Fujiwara M."/>
            <person name="Mori M."/>
            <person name="Tomita M."/>
            <person name="Arakawa K."/>
        </authorList>
    </citation>
    <scope>NUCLEOTIDE SEQUENCE [LARGE SCALE GENOMIC DNA]</scope>
</reference>
<proteinExistence type="predicted"/>
<keyword evidence="2" id="KW-1185">Reference proteome</keyword>
<evidence type="ECO:0000313" key="1">
    <source>
        <dbReference type="EMBL" id="GBM81928.1"/>
    </source>
</evidence>
<protein>
    <submittedName>
        <fullName evidence="1">Uncharacterized protein</fullName>
    </submittedName>
</protein>
<accession>A0A4Y2IVJ3</accession>
<gene>
    <name evidence="1" type="ORF">AVEN_4084_1</name>
</gene>